<dbReference type="GO" id="GO:0000981">
    <property type="term" value="F:DNA-binding transcription factor activity, RNA polymerase II-specific"/>
    <property type="evidence" value="ECO:0007669"/>
    <property type="project" value="InterPro"/>
</dbReference>
<gene>
    <name evidence="13" type="ORF">FPCIR_5078</name>
</gene>
<dbReference type="AlphaFoldDB" id="A0A8H5PC24"/>
<keyword evidence="14" id="KW-1185">Reference proteome</keyword>
<evidence type="ECO:0000256" key="1">
    <source>
        <dbReference type="ARBA" id="ARBA00004123"/>
    </source>
</evidence>
<keyword evidence="6" id="KW-0804">Transcription</keyword>
<reference evidence="13 14" key="1">
    <citation type="submission" date="2020-05" db="EMBL/GenBank/DDBJ databases">
        <title>Identification and distribution of gene clusters putatively required for synthesis of sphingolipid metabolism inhibitors in phylogenetically diverse species of the filamentous fungus Fusarium.</title>
        <authorList>
            <person name="Kim H.-S."/>
            <person name="Busman M."/>
            <person name="Brown D.W."/>
            <person name="Divon H."/>
            <person name="Uhlig S."/>
            <person name="Proctor R.H."/>
        </authorList>
    </citation>
    <scope>NUCLEOTIDE SEQUENCE [LARGE SCALE GENOMIC DNA]</scope>
    <source>
        <strain evidence="13 14">NRRL 36939</strain>
    </source>
</reference>
<evidence type="ECO:0000256" key="10">
    <source>
        <dbReference type="ARBA" id="ARBA00042461"/>
    </source>
</evidence>
<evidence type="ECO:0000256" key="5">
    <source>
        <dbReference type="ARBA" id="ARBA00023125"/>
    </source>
</evidence>
<keyword evidence="4" id="KW-0805">Transcription regulation</keyword>
<comment type="caution">
    <text evidence="13">The sequence shown here is derived from an EMBL/GenBank/DDBJ whole genome shotgun (WGS) entry which is preliminary data.</text>
</comment>
<dbReference type="GO" id="GO:0000976">
    <property type="term" value="F:transcription cis-regulatory region binding"/>
    <property type="evidence" value="ECO:0007669"/>
    <property type="project" value="TreeGrafter"/>
</dbReference>
<evidence type="ECO:0000259" key="12">
    <source>
        <dbReference type="PROSITE" id="PS50048"/>
    </source>
</evidence>
<sequence>MNKKSALIYIRAPNLDYEPNKAIRLGHIWKHPLDPGSFCGPPLPIPEDMETNYTFKAPWYIGKGRANSGSLGIWANFLQAVGVTAESNFDWNNAKDVSHTCERLDTYSIEPTEDYVKESVKAVATEAVKRRERLFMVTGVKIARGAVGSISSSRRVGGGARVGFGGESLGVPFDGGPQFNVSRDIYDEETYGESSDFVFAYRVRRIIYPKGGWESTHAGSSIVNHGLHEAHVGVPVSIGSRASPFNSRLEFSEGDEAKISGPLLVGYPSTWQEVCEREGKGSAQDGRAKHEVVVSPEVGHFSVTREDSATGSIGAQESVSVTPVENEPSKKRRRRILSCDACRRLKCRCELDFGSDTCSRCRNLRIPCLRSDSLDQSYGTQETAHQQDLVKSLHQKVLHLESSMQDIRAQLVKLQSGRDSTQQSVVEQSASPQASTNSRVLMDEIEPADQHVHAAPAEVIRRVACQVTGDLRRAFHTKEDVVRMGMLNATTAETLVKSFIRRRRHVLFINDESDLVTRGSLIQTSPFLHAVLCSHEMRFTHTSQTDALKHRQVYEHMRNMLGQVVLGSPLHLEEITGVLICSLFAGSPSCEAEYVDSWLLSGICSQQAMLCIQFSDIHQRTNAGTSTKLDLRSMRIWANICLNHLQNLLNFEQTTMRDAMLLAEISLYCTLQKEDCVKPTFTNDGFSSKFAIWKQQYGYLLDLPTGLMLKFSYCIANVILAKRTLDRVEADALNLASSLSPQTSRSSTVNLQDPSTKSLQGHVYELSFRVIQAFIAIPSSSSGDLPEFHSLCVAYALLILGQYDELPPAVAKNELYSALQEMRRRCSESNAYSVAVRLSVERAWDNFLRVDGVNSVEVVRHESQFHSHATQSTNANKACHNTGAGGQVESLDLDFFFNGGYLDLLDVDNFLV</sequence>
<feature type="compositionally biased region" description="Polar residues" evidence="11">
    <location>
        <begin position="309"/>
        <end position="323"/>
    </location>
</feature>
<comment type="similarity">
    <text evidence="8">Belongs to the prtT family.</text>
</comment>
<proteinExistence type="inferred from homology"/>
<dbReference type="GO" id="GO:0006508">
    <property type="term" value="P:proteolysis"/>
    <property type="evidence" value="ECO:0007669"/>
    <property type="project" value="UniProtKB-KW"/>
</dbReference>
<dbReference type="SMART" id="SM00066">
    <property type="entry name" value="GAL4"/>
    <property type="match status" value="1"/>
</dbReference>
<protein>
    <recommendedName>
        <fullName evidence="9">Transcriptional activator of proteases prtT</fullName>
    </recommendedName>
    <alternativeName>
        <fullName evidence="10">Zn(2)-C6 zinc finger-containing protein prtT</fullName>
    </alternativeName>
</protein>
<dbReference type="InterPro" id="IPR001138">
    <property type="entry name" value="Zn2Cys6_DnaBD"/>
</dbReference>
<dbReference type="SUPFAM" id="SSF57701">
    <property type="entry name" value="Zn2/Cys6 DNA-binding domain"/>
    <property type="match status" value="1"/>
</dbReference>
<keyword evidence="3" id="KW-0862">Zinc</keyword>
<dbReference type="PANTHER" id="PTHR31845">
    <property type="entry name" value="FINGER DOMAIN PROTEIN, PUTATIVE-RELATED"/>
    <property type="match status" value="1"/>
</dbReference>
<keyword evidence="13" id="KW-0378">Hydrolase</keyword>
<evidence type="ECO:0000256" key="11">
    <source>
        <dbReference type="SAM" id="MobiDB-lite"/>
    </source>
</evidence>
<dbReference type="InterPro" id="IPR051089">
    <property type="entry name" value="prtT"/>
</dbReference>
<dbReference type="PANTHER" id="PTHR31845:SF34">
    <property type="entry name" value="TRANSCRIPTIONAL ACTIVATOR OF PROTEASES PRTT"/>
    <property type="match status" value="1"/>
</dbReference>
<keyword evidence="5" id="KW-0238">DNA-binding</keyword>
<dbReference type="GO" id="GO:0008270">
    <property type="term" value="F:zinc ion binding"/>
    <property type="evidence" value="ECO:0007669"/>
    <property type="project" value="InterPro"/>
</dbReference>
<feature type="region of interest" description="Disordered" evidence="11">
    <location>
        <begin position="306"/>
        <end position="327"/>
    </location>
</feature>
<feature type="region of interest" description="Disordered" evidence="11">
    <location>
        <begin position="418"/>
        <end position="438"/>
    </location>
</feature>
<evidence type="ECO:0000256" key="6">
    <source>
        <dbReference type="ARBA" id="ARBA00023163"/>
    </source>
</evidence>
<name>A0A8H5PC24_9HYPO</name>
<comment type="subcellular location">
    <subcellularLocation>
        <location evidence="1">Nucleus</location>
    </subcellularLocation>
</comment>
<keyword evidence="13" id="KW-0645">Protease</keyword>
<dbReference type="EMBL" id="JAAOAS010000103">
    <property type="protein sequence ID" value="KAF5593904.1"/>
    <property type="molecule type" value="Genomic_DNA"/>
</dbReference>
<evidence type="ECO:0000256" key="3">
    <source>
        <dbReference type="ARBA" id="ARBA00022833"/>
    </source>
</evidence>
<evidence type="ECO:0000313" key="13">
    <source>
        <dbReference type="EMBL" id="KAF5593904.1"/>
    </source>
</evidence>
<organism evidence="13 14">
    <name type="scientific">Fusarium pseudocircinatum</name>
    <dbReference type="NCBI Taxonomy" id="56676"/>
    <lineage>
        <taxon>Eukaryota</taxon>
        <taxon>Fungi</taxon>
        <taxon>Dikarya</taxon>
        <taxon>Ascomycota</taxon>
        <taxon>Pezizomycotina</taxon>
        <taxon>Sordariomycetes</taxon>
        <taxon>Hypocreomycetidae</taxon>
        <taxon>Hypocreales</taxon>
        <taxon>Nectriaceae</taxon>
        <taxon>Fusarium</taxon>
        <taxon>Fusarium fujikuroi species complex</taxon>
    </lineage>
</organism>
<evidence type="ECO:0000313" key="14">
    <source>
        <dbReference type="Proteomes" id="UP000546213"/>
    </source>
</evidence>
<dbReference type="InterPro" id="IPR036864">
    <property type="entry name" value="Zn2-C6_fun-type_DNA-bd_sf"/>
</dbReference>
<dbReference type="OrthoDB" id="2595934at2759"/>
<dbReference type="GO" id="GO:0005634">
    <property type="term" value="C:nucleus"/>
    <property type="evidence" value="ECO:0007669"/>
    <property type="project" value="UniProtKB-SubCell"/>
</dbReference>
<accession>A0A8H5PC24</accession>
<evidence type="ECO:0000256" key="8">
    <source>
        <dbReference type="ARBA" id="ARBA00038134"/>
    </source>
</evidence>
<feature type="domain" description="Zn(2)-C6 fungal-type" evidence="12">
    <location>
        <begin position="338"/>
        <end position="368"/>
    </location>
</feature>
<dbReference type="PROSITE" id="PS50048">
    <property type="entry name" value="ZN2_CY6_FUNGAL_2"/>
    <property type="match status" value="1"/>
</dbReference>
<keyword evidence="2" id="KW-0479">Metal-binding</keyword>
<evidence type="ECO:0000256" key="4">
    <source>
        <dbReference type="ARBA" id="ARBA00023015"/>
    </source>
</evidence>
<dbReference type="Gene3D" id="4.10.240.10">
    <property type="entry name" value="Zn(2)-C6 fungal-type DNA-binding domain"/>
    <property type="match status" value="1"/>
</dbReference>
<keyword evidence="7" id="KW-0539">Nucleus</keyword>
<dbReference type="Proteomes" id="UP000546213">
    <property type="component" value="Unassembled WGS sequence"/>
</dbReference>
<dbReference type="PROSITE" id="PS00463">
    <property type="entry name" value="ZN2_CY6_FUNGAL_1"/>
    <property type="match status" value="1"/>
</dbReference>
<dbReference type="GO" id="GO:0008233">
    <property type="term" value="F:peptidase activity"/>
    <property type="evidence" value="ECO:0007669"/>
    <property type="project" value="UniProtKB-KW"/>
</dbReference>
<evidence type="ECO:0000256" key="7">
    <source>
        <dbReference type="ARBA" id="ARBA00023242"/>
    </source>
</evidence>
<dbReference type="CDD" id="cd00067">
    <property type="entry name" value="GAL4"/>
    <property type="match status" value="1"/>
</dbReference>
<evidence type="ECO:0000256" key="9">
    <source>
        <dbReference type="ARBA" id="ARBA00041135"/>
    </source>
</evidence>
<evidence type="ECO:0000256" key="2">
    <source>
        <dbReference type="ARBA" id="ARBA00022723"/>
    </source>
</evidence>